<dbReference type="STRING" id="546874.SAMN04488544_2326"/>
<organism evidence="2 3">
    <name type="scientific">Microlunatus sagamiharensis</name>
    <dbReference type="NCBI Taxonomy" id="546874"/>
    <lineage>
        <taxon>Bacteria</taxon>
        <taxon>Bacillati</taxon>
        <taxon>Actinomycetota</taxon>
        <taxon>Actinomycetes</taxon>
        <taxon>Propionibacteriales</taxon>
        <taxon>Propionibacteriaceae</taxon>
        <taxon>Microlunatus</taxon>
    </lineage>
</organism>
<proteinExistence type="predicted"/>
<dbReference type="GO" id="GO:0004074">
    <property type="term" value="F:biliverdin reductase [NAD(P)H] activity"/>
    <property type="evidence" value="ECO:0007669"/>
    <property type="project" value="TreeGrafter"/>
</dbReference>
<feature type="domain" description="NAD(P)-binding" evidence="1">
    <location>
        <begin position="2"/>
        <end position="183"/>
    </location>
</feature>
<reference evidence="3" key="1">
    <citation type="submission" date="2016-10" db="EMBL/GenBank/DDBJ databases">
        <authorList>
            <person name="Varghese N."/>
            <person name="Submissions S."/>
        </authorList>
    </citation>
    <scope>NUCLEOTIDE SEQUENCE [LARGE SCALE GENOMIC DNA]</scope>
    <source>
        <strain evidence="3">DSM 21743</strain>
    </source>
</reference>
<gene>
    <name evidence="2" type="ORF">SAMN04488544_2326</name>
</gene>
<accession>A0A1H2MLY3</accession>
<dbReference type="Pfam" id="PF13460">
    <property type="entry name" value="NAD_binding_10"/>
    <property type="match status" value="1"/>
</dbReference>
<protein>
    <submittedName>
        <fullName evidence="2">Putative NADH-flavin reductase</fullName>
    </submittedName>
</protein>
<dbReference type="PANTHER" id="PTHR43355">
    <property type="entry name" value="FLAVIN REDUCTASE (NADPH)"/>
    <property type="match status" value="1"/>
</dbReference>
<dbReference type="GO" id="GO:0042602">
    <property type="term" value="F:riboflavin reductase (NADPH) activity"/>
    <property type="evidence" value="ECO:0007669"/>
    <property type="project" value="TreeGrafter"/>
</dbReference>
<evidence type="ECO:0000313" key="3">
    <source>
        <dbReference type="Proteomes" id="UP000198825"/>
    </source>
</evidence>
<dbReference type="InterPro" id="IPR051606">
    <property type="entry name" value="Polyketide_Oxido-like"/>
</dbReference>
<dbReference type="Gene3D" id="3.40.50.720">
    <property type="entry name" value="NAD(P)-binding Rossmann-like Domain"/>
    <property type="match status" value="1"/>
</dbReference>
<dbReference type="PANTHER" id="PTHR43355:SF2">
    <property type="entry name" value="FLAVIN REDUCTASE (NADPH)"/>
    <property type="match status" value="1"/>
</dbReference>
<name>A0A1H2MLY3_9ACTN</name>
<dbReference type="AlphaFoldDB" id="A0A1H2MLY3"/>
<dbReference type="SUPFAM" id="SSF51735">
    <property type="entry name" value="NAD(P)-binding Rossmann-fold domains"/>
    <property type="match status" value="1"/>
</dbReference>
<keyword evidence="3" id="KW-1185">Reference proteome</keyword>
<evidence type="ECO:0000259" key="1">
    <source>
        <dbReference type="Pfam" id="PF13460"/>
    </source>
</evidence>
<sequence>MRLALERGHAVTASTRQPGAFPLQHARLRVAGGDATDPGVARDALEDCDAVISVIGSAYTRRPVTVYSRAASAVVGAMRESGCRRLLAVTSSGVTPLAQRDDLSVPGRAFHRLARRTFGRTVYDDMERMEAVVSDSPVDWTIVRPPGLTDEPGTGYAIAEDVVEGPYCSRDDLAAVLLDQLDDDRYRRRVAAVSTPGLHVGALTTFRREMLKR</sequence>
<dbReference type="Proteomes" id="UP000198825">
    <property type="component" value="Chromosome I"/>
</dbReference>
<evidence type="ECO:0000313" key="2">
    <source>
        <dbReference type="EMBL" id="SDU94219.1"/>
    </source>
</evidence>
<dbReference type="EMBL" id="LT629799">
    <property type="protein sequence ID" value="SDU94219.1"/>
    <property type="molecule type" value="Genomic_DNA"/>
</dbReference>
<dbReference type="InterPro" id="IPR036291">
    <property type="entry name" value="NAD(P)-bd_dom_sf"/>
</dbReference>
<dbReference type="InterPro" id="IPR016040">
    <property type="entry name" value="NAD(P)-bd_dom"/>
</dbReference>